<feature type="region of interest" description="Disordered" evidence="1">
    <location>
        <begin position="1"/>
        <end position="76"/>
    </location>
</feature>
<keyword evidence="3" id="KW-1185">Reference proteome</keyword>
<protein>
    <submittedName>
        <fullName evidence="2">Uncharacterized protein</fullName>
    </submittedName>
</protein>
<gene>
    <name evidence="2" type="ORF">PVAP13_9NG245900</name>
</gene>
<evidence type="ECO:0000256" key="1">
    <source>
        <dbReference type="SAM" id="MobiDB-lite"/>
    </source>
</evidence>
<sequence length="239" mass="26378">MARKPCALVDPPPFSSASGWSGIRSGPVLSNHPLASRDGHPPTPPGHDRARPSRRRPGPAGAPQVHRPCYRVRYPYRPPRRSPSPVPFLIRSPVLCARGSILVAGRRRSGRRHLSAMLSKADAGGGGRSLLAPLSTDVEDGGGPERDHLLRHAFCSAVLFLRRELRDTMMIHPHPHPHRPKWALTSTSSYDRHWLQRVLYKHPAAPRSDGFSCATERSDGGHGGPIASLLHLHRRRSFM</sequence>
<dbReference type="EMBL" id="CM029054">
    <property type="protein sequence ID" value="KAG2536999.1"/>
    <property type="molecule type" value="Genomic_DNA"/>
</dbReference>
<feature type="compositionally biased region" description="Basic and acidic residues" evidence="1">
    <location>
        <begin position="35"/>
        <end position="51"/>
    </location>
</feature>
<organism evidence="2 3">
    <name type="scientific">Panicum virgatum</name>
    <name type="common">Blackwell switchgrass</name>
    <dbReference type="NCBI Taxonomy" id="38727"/>
    <lineage>
        <taxon>Eukaryota</taxon>
        <taxon>Viridiplantae</taxon>
        <taxon>Streptophyta</taxon>
        <taxon>Embryophyta</taxon>
        <taxon>Tracheophyta</taxon>
        <taxon>Spermatophyta</taxon>
        <taxon>Magnoliopsida</taxon>
        <taxon>Liliopsida</taxon>
        <taxon>Poales</taxon>
        <taxon>Poaceae</taxon>
        <taxon>PACMAD clade</taxon>
        <taxon>Panicoideae</taxon>
        <taxon>Panicodae</taxon>
        <taxon>Paniceae</taxon>
        <taxon>Panicinae</taxon>
        <taxon>Panicum</taxon>
        <taxon>Panicum sect. Hiantes</taxon>
    </lineage>
</organism>
<comment type="caution">
    <text evidence="2">The sequence shown here is derived from an EMBL/GenBank/DDBJ whole genome shotgun (WGS) entry which is preliminary data.</text>
</comment>
<evidence type="ECO:0000313" key="2">
    <source>
        <dbReference type="EMBL" id="KAG2536999.1"/>
    </source>
</evidence>
<proteinExistence type="predicted"/>
<reference evidence="2" key="1">
    <citation type="submission" date="2020-05" db="EMBL/GenBank/DDBJ databases">
        <title>WGS assembly of Panicum virgatum.</title>
        <authorList>
            <person name="Lovell J.T."/>
            <person name="Jenkins J."/>
            <person name="Shu S."/>
            <person name="Juenger T.E."/>
            <person name="Schmutz J."/>
        </authorList>
    </citation>
    <scope>NUCLEOTIDE SEQUENCE</scope>
    <source>
        <strain evidence="2">AP13</strain>
    </source>
</reference>
<name>A0A8T0MNV9_PANVG</name>
<accession>A0A8T0MNV9</accession>
<dbReference type="AlphaFoldDB" id="A0A8T0MNV9"/>
<dbReference type="Proteomes" id="UP000823388">
    <property type="component" value="Chromosome 9N"/>
</dbReference>
<evidence type="ECO:0000313" key="3">
    <source>
        <dbReference type="Proteomes" id="UP000823388"/>
    </source>
</evidence>